<evidence type="ECO:0000256" key="1">
    <source>
        <dbReference type="ARBA" id="ARBA00004651"/>
    </source>
</evidence>
<dbReference type="CDD" id="cd06261">
    <property type="entry name" value="TM_PBP2"/>
    <property type="match status" value="1"/>
</dbReference>
<dbReference type="InterPro" id="IPR010065">
    <property type="entry name" value="AA_ABC_transptr_permease_3TM"/>
</dbReference>
<feature type="transmembrane region" description="Helical" evidence="8">
    <location>
        <begin position="189"/>
        <end position="208"/>
    </location>
</feature>
<evidence type="ECO:0000256" key="7">
    <source>
        <dbReference type="ARBA" id="ARBA00023136"/>
    </source>
</evidence>
<dbReference type="GO" id="GO:0043190">
    <property type="term" value="C:ATP-binding cassette (ABC) transporter complex"/>
    <property type="evidence" value="ECO:0007669"/>
    <property type="project" value="InterPro"/>
</dbReference>
<comment type="similarity">
    <text evidence="8">Belongs to the binding-protein-dependent transport system permease family.</text>
</comment>
<dbReference type="InterPro" id="IPR035906">
    <property type="entry name" value="MetI-like_sf"/>
</dbReference>
<dbReference type="FunFam" id="1.10.3720.10:FF:000006">
    <property type="entry name" value="Glutamate/aspartate ABC transporter, permease protein GltK"/>
    <property type="match status" value="1"/>
</dbReference>
<feature type="transmembrane region" description="Helical" evidence="8">
    <location>
        <begin position="54"/>
        <end position="75"/>
    </location>
</feature>
<evidence type="ECO:0000256" key="3">
    <source>
        <dbReference type="ARBA" id="ARBA00022475"/>
    </source>
</evidence>
<comment type="subcellular location">
    <subcellularLocation>
        <location evidence="1 8">Cell membrane</location>
        <topology evidence="1 8">Multi-pass membrane protein</topology>
    </subcellularLocation>
</comment>
<sequence length="217" mass="24046">MSENVISLLTSIMAGLGTTLELFAISLVVSIPLGFLITLMLRSKLKVVKWIAEVYVYILRGTPLLLQLFFVYFGLPYIPGIGKFLTFQRFSASCIAFALNYAAYFAEIFRGGLLAIDDGQYEASKVLGLTHAQTMWHVVLPQMIRVTLPAVSNETIVLIKDTALVTAIAVPEIMYYAKGAVVRDADPTAFIVAGAIYLVINFFITIIFKQLEKKTDF</sequence>
<evidence type="ECO:0000256" key="5">
    <source>
        <dbReference type="ARBA" id="ARBA00022970"/>
    </source>
</evidence>
<dbReference type="Gene3D" id="1.10.3720.10">
    <property type="entry name" value="MetI-like"/>
    <property type="match status" value="1"/>
</dbReference>
<gene>
    <name evidence="10" type="ORF">FRC53_09090</name>
</gene>
<keyword evidence="6 8" id="KW-1133">Transmembrane helix</keyword>
<evidence type="ECO:0000313" key="11">
    <source>
        <dbReference type="Proteomes" id="UP000473648"/>
    </source>
</evidence>
<dbReference type="PANTHER" id="PTHR30614">
    <property type="entry name" value="MEMBRANE COMPONENT OF AMINO ACID ABC TRANSPORTER"/>
    <property type="match status" value="1"/>
</dbReference>
<evidence type="ECO:0000259" key="9">
    <source>
        <dbReference type="PROSITE" id="PS50928"/>
    </source>
</evidence>
<dbReference type="GO" id="GO:0006865">
    <property type="term" value="P:amino acid transport"/>
    <property type="evidence" value="ECO:0007669"/>
    <property type="project" value="UniProtKB-KW"/>
</dbReference>
<keyword evidence="2 8" id="KW-0813">Transport</keyword>
<feature type="transmembrane region" description="Helical" evidence="8">
    <location>
        <begin position="20"/>
        <end position="42"/>
    </location>
</feature>
<evidence type="ECO:0000256" key="8">
    <source>
        <dbReference type="RuleBase" id="RU363032"/>
    </source>
</evidence>
<dbReference type="AlphaFoldDB" id="A0A6L5GTE6"/>
<feature type="domain" description="ABC transmembrane type-1" evidence="9">
    <location>
        <begin position="16"/>
        <end position="208"/>
    </location>
</feature>
<keyword evidence="5" id="KW-0029">Amino-acid transport</keyword>
<dbReference type="Pfam" id="PF00528">
    <property type="entry name" value="BPD_transp_1"/>
    <property type="match status" value="1"/>
</dbReference>
<keyword evidence="4 8" id="KW-0812">Transmembrane</keyword>
<protein>
    <submittedName>
        <fullName evidence="10">Amino acid ABC transporter permease</fullName>
    </submittedName>
</protein>
<dbReference type="NCBIfam" id="TIGR01726">
    <property type="entry name" value="HEQRo_perm_3TM"/>
    <property type="match status" value="1"/>
</dbReference>
<dbReference type="EMBL" id="VOGB01000005">
    <property type="protein sequence ID" value="MQM73549.1"/>
    <property type="molecule type" value="Genomic_DNA"/>
</dbReference>
<dbReference type="InterPro" id="IPR000515">
    <property type="entry name" value="MetI-like"/>
</dbReference>
<keyword evidence="11" id="KW-1185">Reference proteome</keyword>
<dbReference type="GO" id="GO:0022857">
    <property type="term" value="F:transmembrane transporter activity"/>
    <property type="evidence" value="ECO:0007669"/>
    <property type="project" value="InterPro"/>
</dbReference>
<accession>A0A6L5GTE6</accession>
<dbReference type="PROSITE" id="PS50928">
    <property type="entry name" value="ABC_TM1"/>
    <property type="match status" value="1"/>
</dbReference>
<dbReference type="Proteomes" id="UP000473648">
    <property type="component" value="Unassembled WGS sequence"/>
</dbReference>
<feature type="transmembrane region" description="Helical" evidence="8">
    <location>
        <begin position="87"/>
        <end position="106"/>
    </location>
</feature>
<name>A0A6L5GTE6_9FIRM</name>
<evidence type="ECO:0000256" key="6">
    <source>
        <dbReference type="ARBA" id="ARBA00022989"/>
    </source>
</evidence>
<evidence type="ECO:0000313" key="10">
    <source>
        <dbReference type="EMBL" id="MQM73549.1"/>
    </source>
</evidence>
<dbReference type="InterPro" id="IPR043429">
    <property type="entry name" value="ArtM/GltK/GlnP/TcyL/YhdX-like"/>
</dbReference>
<evidence type="ECO:0000256" key="2">
    <source>
        <dbReference type="ARBA" id="ARBA00022448"/>
    </source>
</evidence>
<comment type="caution">
    <text evidence="10">The sequence shown here is derived from an EMBL/GenBank/DDBJ whole genome shotgun (WGS) entry which is preliminary data.</text>
</comment>
<organism evidence="10 11">
    <name type="scientific">Candidatus Pseudoramibacter fermentans</name>
    <dbReference type="NCBI Taxonomy" id="2594427"/>
    <lineage>
        <taxon>Bacteria</taxon>
        <taxon>Bacillati</taxon>
        <taxon>Bacillota</taxon>
        <taxon>Clostridia</taxon>
        <taxon>Eubacteriales</taxon>
        <taxon>Eubacteriaceae</taxon>
        <taxon>Pseudoramibacter</taxon>
    </lineage>
</organism>
<proteinExistence type="inferred from homology"/>
<evidence type="ECO:0000256" key="4">
    <source>
        <dbReference type="ARBA" id="ARBA00022692"/>
    </source>
</evidence>
<keyword evidence="3" id="KW-1003">Cell membrane</keyword>
<dbReference type="PANTHER" id="PTHR30614:SF0">
    <property type="entry name" value="L-CYSTINE TRANSPORT SYSTEM PERMEASE PROTEIN TCYL"/>
    <property type="match status" value="1"/>
</dbReference>
<reference evidence="10" key="1">
    <citation type="journal article" date="2020" name="Appl. Environ. Microbiol.">
        <title>Medium-Chain Fatty Acid Synthesis by 'Candidatus Weimeria bifida' gen. nov., sp. nov., and 'Candidatus Pseudoramibacter fermentans' sp. nov.</title>
        <authorList>
            <person name="Scarborough M.J."/>
            <person name="Myers K.S."/>
            <person name="Donohue T.J."/>
            <person name="Noguera D.R."/>
        </authorList>
    </citation>
    <scope>NUCLEOTIDE SEQUENCE</scope>
    <source>
        <strain evidence="10">EUB1.1</strain>
    </source>
</reference>
<dbReference type="SUPFAM" id="SSF161098">
    <property type="entry name" value="MetI-like"/>
    <property type="match status" value="1"/>
</dbReference>
<keyword evidence="7 8" id="KW-0472">Membrane</keyword>